<keyword evidence="5" id="KW-0804">Transcription</keyword>
<evidence type="ECO:0000256" key="5">
    <source>
        <dbReference type="ARBA" id="ARBA00023163"/>
    </source>
</evidence>
<dbReference type="InterPro" id="IPR007627">
    <property type="entry name" value="RNA_pol_sigma70_r2"/>
</dbReference>
<accession>S3UXD0</accession>
<dbReference type="InterPro" id="IPR013325">
    <property type="entry name" value="RNA_pol_sigma_r2"/>
</dbReference>
<evidence type="ECO:0000313" key="9">
    <source>
        <dbReference type="Proteomes" id="UP000014540"/>
    </source>
</evidence>
<keyword evidence="9" id="KW-1185">Reference proteome</keyword>
<dbReference type="AlphaFoldDB" id="S3UXD0"/>
<keyword evidence="4" id="KW-0238">DNA-binding</keyword>
<dbReference type="Gene3D" id="1.10.10.10">
    <property type="entry name" value="Winged helix-like DNA-binding domain superfamily/Winged helix DNA-binding domain"/>
    <property type="match status" value="1"/>
</dbReference>
<dbReference type="GO" id="GO:0016987">
    <property type="term" value="F:sigma factor activity"/>
    <property type="evidence" value="ECO:0007669"/>
    <property type="project" value="UniProtKB-KW"/>
</dbReference>
<dbReference type="InterPro" id="IPR013324">
    <property type="entry name" value="RNA_pol_sigma_r3/r4-like"/>
</dbReference>
<evidence type="ECO:0000313" key="8">
    <source>
        <dbReference type="EMBL" id="EPG73923.1"/>
    </source>
</evidence>
<dbReference type="Gene3D" id="1.10.1740.10">
    <property type="match status" value="1"/>
</dbReference>
<dbReference type="Pfam" id="PF04545">
    <property type="entry name" value="Sigma70_r4"/>
    <property type="match status" value="1"/>
</dbReference>
<evidence type="ECO:0000256" key="4">
    <source>
        <dbReference type="ARBA" id="ARBA00023125"/>
    </source>
</evidence>
<keyword evidence="3" id="KW-0731">Sigma factor</keyword>
<dbReference type="InterPro" id="IPR014284">
    <property type="entry name" value="RNA_pol_sigma-70_dom"/>
</dbReference>
<dbReference type="Proteomes" id="UP000014540">
    <property type="component" value="Unassembled WGS sequence"/>
</dbReference>
<sequence length="167" mass="19123">MPEKNPIVEVYEINKKSLFVYFYSLTGDFDKADDLVQEVFLILTNDPRKFDPQKGNFYSWAKIVGRNLYFGSRRKTSKVLEGMDMNSIASRLPDEPHIETESIAGLSECLKELPDHQRKVIDAKYLTRDSLETIGSKLGITKRSVSRRYAEALRNLRNCLKSKGVGL</sequence>
<gene>
    <name evidence="8" type="ORF">LEP1GSC058_4007</name>
</gene>
<dbReference type="EMBL" id="AKWZ02000010">
    <property type="protein sequence ID" value="EPG73923.1"/>
    <property type="molecule type" value="Genomic_DNA"/>
</dbReference>
<organism evidence="8 9">
    <name type="scientific">Leptospira fainei serovar Hurstbridge str. BUT 6</name>
    <dbReference type="NCBI Taxonomy" id="1193011"/>
    <lineage>
        <taxon>Bacteria</taxon>
        <taxon>Pseudomonadati</taxon>
        <taxon>Spirochaetota</taxon>
        <taxon>Spirochaetia</taxon>
        <taxon>Leptospirales</taxon>
        <taxon>Leptospiraceae</taxon>
        <taxon>Leptospira</taxon>
    </lineage>
</organism>
<name>S3UXD0_9LEPT</name>
<comment type="similarity">
    <text evidence="1">Belongs to the sigma-70 factor family. ECF subfamily.</text>
</comment>
<dbReference type="SUPFAM" id="SSF88946">
    <property type="entry name" value="Sigma2 domain of RNA polymerase sigma factors"/>
    <property type="match status" value="1"/>
</dbReference>
<dbReference type="OrthoDB" id="9784272at2"/>
<reference evidence="8" key="1">
    <citation type="submission" date="2013-04" db="EMBL/GenBank/DDBJ databases">
        <authorList>
            <person name="Harkins D.M."/>
            <person name="Durkin A.S."/>
            <person name="Selengut J.D."/>
            <person name="Sanka R."/>
            <person name="DePew J."/>
            <person name="Purushe J."/>
            <person name="Ahmed A."/>
            <person name="van der Linden H."/>
            <person name="Goris M.G.A."/>
            <person name="Hartskeerl R.A."/>
            <person name="Vinetz J.M."/>
            <person name="Sutton G.G."/>
            <person name="Nelson W.C."/>
            <person name="Fouts D.E."/>
        </authorList>
    </citation>
    <scope>NUCLEOTIDE SEQUENCE [LARGE SCALE GENOMIC DNA]</scope>
    <source>
        <strain evidence="8">BUT 6</strain>
    </source>
</reference>
<evidence type="ECO:0000256" key="3">
    <source>
        <dbReference type="ARBA" id="ARBA00023082"/>
    </source>
</evidence>
<dbReference type="PANTHER" id="PTHR43133">
    <property type="entry name" value="RNA POLYMERASE ECF-TYPE SIGMA FACTO"/>
    <property type="match status" value="1"/>
</dbReference>
<feature type="domain" description="RNA polymerase sigma-70 region 2" evidence="6">
    <location>
        <begin position="11"/>
        <end position="76"/>
    </location>
</feature>
<keyword evidence="2" id="KW-0805">Transcription regulation</keyword>
<dbReference type="SUPFAM" id="SSF88659">
    <property type="entry name" value="Sigma3 and sigma4 domains of RNA polymerase sigma factors"/>
    <property type="match status" value="1"/>
</dbReference>
<dbReference type="InterPro" id="IPR036388">
    <property type="entry name" value="WH-like_DNA-bd_sf"/>
</dbReference>
<dbReference type="RefSeq" id="WP_016550387.1">
    <property type="nucleotide sequence ID" value="NZ_AKWZ02000010.1"/>
</dbReference>
<evidence type="ECO:0000256" key="2">
    <source>
        <dbReference type="ARBA" id="ARBA00023015"/>
    </source>
</evidence>
<dbReference type="STRING" id="1193011.LEP1GSC058_4007"/>
<dbReference type="InterPro" id="IPR039425">
    <property type="entry name" value="RNA_pol_sigma-70-like"/>
</dbReference>
<dbReference type="PANTHER" id="PTHR43133:SF46">
    <property type="entry name" value="RNA POLYMERASE SIGMA-70 FACTOR ECF SUBFAMILY"/>
    <property type="match status" value="1"/>
</dbReference>
<dbReference type="CDD" id="cd06171">
    <property type="entry name" value="Sigma70_r4"/>
    <property type="match status" value="1"/>
</dbReference>
<comment type="caution">
    <text evidence="8">The sequence shown here is derived from an EMBL/GenBank/DDBJ whole genome shotgun (WGS) entry which is preliminary data.</text>
</comment>
<evidence type="ECO:0000259" key="6">
    <source>
        <dbReference type="Pfam" id="PF04542"/>
    </source>
</evidence>
<dbReference type="NCBIfam" id="TIGR02937">
    <property type="entry name" value="sigma70-ECF"/>
    <property type="match status" value="1"/>
</dbReference>
<proteinExistence type="inferred from homology"/>
<protein>
    <submittedName>
        <fullName evidence="8">Sigma-70 region 2</fullName>
    </submittedName>
</protein>
<evidence type="ECO:0000256" key="1">
    <source>
        <dbReference type="ARBA" id="ARBA00010641"/>
    </source>
</evidence>
<dbReference type="Pfam" id="PF04542">
    <property type="entry name" value="Sigma70_r2"/>
    <property type="match status" value="1"/>
</dbReference>
<dbReference type="GO" id="GO:0006352">
    <property type="term" value="P:DNA-templated transcription initiation"/>
    <property type="evidence" value="ECO:0007669"/>
    <property type="project" value="InterPro"/>
</dbReference>
<evidence type="ECO:0000259" key="7">
    <source>
        <dbReference type="Pfam" id="PF04545"/>
    </source>
</evidence>
<dbReference type="GO" id="GO:0003677">
    <property type="term" value="F:DNA binding"/>
    <property type="evidence" value="ECO:0007669"/>
    <property type="project" value="UniProtKB-KW"/>
</dbReference>
<dbReference type="InterPro" id="IPR007630">
    <property type="entry name" value="RNA_pol_sigma70_r4"/>
</dbReference>
<feature type="domain" description="RNA polymerase sigma-70 region 4" evidence="7">
    <location>
        <begin position="109"/>
        <end position="158"/>
    </location>
</feature>